<evidence type="ECO:0000256" key="1">
    <source>
        <dbReference type="SAM" id="SignalP"/>
    </source>
</evidence>
<dbReference type="InterPro" id="IPR001763">
    <property type="entry name" value="Rhodanese-like_dom"/>
</dbReference>
<dbReference type="RefSeq" id="WP_009184525.1">
    <property type="nucleotide sequence ID" value="NZ_AMGM01000016.1"/>
</dbReference>
<keyword evidence="4" id="KW-1185">Reference proteome</keyword>
<feature type="chain" id="PRO_5003847450" evidence="1">
    <location>
        <begin position="23"/>
        <end position="140"/>
    </location>
</feature>
<dbReference type="EMBL" id="AMGM01000016">
    <property type="protein sequence ID" value="EKB49937.1"/>
    <property type="molecule type" value="Genomic_DNA"/>
</dbReference>
<evidence type="ECO:0000313" key="4">
    <source>
        <dbReference type="Proteomes" id="UP000004478"/>
    </source>
</evidence>
<evidence type="ECO:0000259" key="2">
    <source>
        <dbReference type="PROSITE" id="PS50206"/>
    </source>
</evidence>
<dbReference type="SMART" id="SM00450">
    <property type="entry name" value="RHOD"/>
    <property type="match status" value="1"/>
</dbReference>
<protein>
    <submittedName>
        <fullName evidence="3">Putative rhodanese-related sulfurtransferase</fullName>
    </submittedName>
</protein>
<feature type="signal peptide" evidence="1">
    <location>
        <begin position="1"/>
        <end position="22"/>
    </location>
</feature>
<dbReference type="Pfam" id="PF00581">
    <property type="entry name" value="Rhodanese"/>
    <property type="match status" value="1"/>
</dbReference>
<dbReference type="CDD" id="cd00158">
    <property type="entry name" value="RHOD"/>
    <property type="match status" value="1"/>
</dbReference>
<dbReference type="PANTHER" id="PTHR43031:SF1">
    <property type="entry name" value="PYRIDINE NUCLEOTIDE-DISULPHIDE OXIDOREDUCTASE"/>
    <property type="match status" value="1"/>
</dbReference>
<dbReference type="GO" id="GO:0016740">
    <property type="term" value="F:transferase activity"/>
    <property type="evidence" value="ECO:0007669"/>
    <property type="project" value="UniProtKB-KW"/>
</dbReference>
<accession>K1LCI2</accession>
<dbReference type="InterPro" id="IPR036873">
    <property type="entry name" value="Rhodanese-like_dom_sf"/>
</dbReference>
<dbReference type="OrthoDB" id="9808735at2"/>
<dbReference type="SUPFAM" id="SSF52821">
    <property type="entry name" value="Rhodanese/Cell cycle control phosphatase"/>
    <property type="match status" value="1"/>
</dbReference>
<dbReference type="Gene3D" id="3.40.250.10">
    <property type="entry name" value="Rhodanese-like domain"/>
    <property type="match status" value="1"/>
</dbReference>
<dbReference type="PROSITE" id="PS50206">
    <property type="entry name" value="RHODANESE_3"/>
    <property type="match status" value="1"/>
</dbReference>
<reference evidence="3 4" key="1">
    <citation type="journal article" date="2012" name="J. Bacteriol.">
        <title>Draft Genome Sequence of Cecembia lonarensis Strain LW9T, Isolated from Lonar Lake, a Haloalkaline Lake in India.</title>
        <authorList>
            <person name="Shivaji S."/>
            <person name="Ara S."/>
            <person name="Singh A."/>
            <person name="Pinnaka A.K."/>
        </authorList>
    </citation>
    <scope>NUCLEOTIDE SEQUENCE [LARGE SCALE GENOMIC DNA]</scope>
    <source>
        <strain evidence="3 4">LW9</strain>
    </source>
</reference>
<organism evidence="3 4">
    <name type="scientific">Cecembia lonarensis (strain CCUG 58316 / KCTC 22772 / LW9)</name>
    <dbReference type="NCBI Taxonomy" id="1225176"/>
    <lineage>
        <taxon>Bacteria</taxon>
        <taxon>Pseudomonadati</taxon>
        <taxon>Bacteroidota</taxon>
        <taxon>Cytophagia</taxon>
        <taxon>Cytophagales</taxon>
        <taxon>Cyclobacteriaceae</taxon>
        <taxon>Cecembia</taxon>
    </lineage>
</organism>
<proteinExistence type="predicted"/>
<dbReference type="PROSITE" id="PS51257">
    <property type="entry name" value="PROKAR_LIPOPROTEIN"/>
    <property type="match status" value="1"/>
</dbReference>
<dbReference type="InterPro" id="IPR050229">
    <property type="entry name" value="GlpE_sulfurtransferase"/>
</dbReference>
<name>K1LCI2_CECL9</name>
<keyword evidence="1" id="KW-0732">Signal</keyword>
<dbReference type="Proteomes" id="UP000004478">
    <property type="component" value="Unassembled WGS sequence"/>
</dbReference>
<keyword evidence="3" id="KW-0808">Transferase</keyword>
<comment type="caution">
    <text evidence="3">The sequence shown here is derived from an EMBL/GenBank/DDBJ whole genome shotgun (WGS) entry which is preliminary data.</text>
</comment>
<evidence type="ECO:0000313" key="3">
    <source>
        <dbReference type="EMBL" id="EKB49937.1"/>
    </source>
</evidence>
<gene>
    <name evidence="3" type="ORF">B879_01490</name>
</gene>
<dbReference type="AlphaFoldDB" id="K1LCI2"/>
<feature type="domain" description="Rhodanese" evidence="2">
    <location>
        <begin position="50"/>
        <end position="140"/>
    </location>
</feature>
<sequence>MKKLYFIFLSLLLFSACDPRKANTENPSDSPLLHPTFENVNAEKFHELIQSGAGIIVDVRTLAEIQQGFIPNAVGIDIYQKDFEEKIKALPRDKDIYVYCTVGARSRQAAAILQRNGFEKIYNLDGGIIDWARRRYPITR</sequence>
<dbReference type="PANTHER" id="PTHR43031">
    <property type="entry name" value="FAD-DEPENDENT OXIDOREDUCTASE"/>
    <property type="match status" value="1"/>
</dbReference>